<name>A0A6N2Y314_9FIRM</name>
<protein>
    <submittedName>
        <fullName evidence="8">PTS system glucose-specific EIICBA component</fullName>
    </submittedName>
</protein>
<dbReference type="PROSITE" id="PS51093">
    <property type="entry name" value="PTS_EIIA_TYPE_1"/>
    <property type="match status" value="1"/>
</dbReference>
<evidence type="ECO:0000256" key="1">
    <source>
        <dbReference type="ARBA" id="ARBA00004496"/>
    </source>
</evidence>
<dbReference type="NCBIfam" id="TIGR00830">
    <property type="entry name" value="PTBA"/>
    <property type="match status" value="1"/>
</dbReference>
<dbReference type="AlphaFoldDB" id="A0A6N2Y314"/>
<dbReference type="Pfam" id="PF00358">
    <property type="entry name" value="PTS_EIIA_1"/>
    <property type="match status" value="1"/>
</dbReference>
<dbReference type="InterPro" id="IPR011055">
    <property type="entry name" value="Dup_hybrid_motif"/>
</dbReference>
<sequence length="159" mass="17674">MGLFKKKDKYLKAFTSGKIIPITEVPDEVFAQKMMGDGIAIYPDNNIIVAPCDGKITAIMENTEHAVGITLANGVELLIHVSLDTVNLTEKIFSVKVAKESYVHTGEELITFDKVRLKELGYQDITMLVILDTGNTKKLEILSETEAIINQTNIIKYID</sequence>
<dbReference type="GO" id="GO:0009401">
    <property type="term" value="P:phosphoenolpyruvate-dependent sugar phosphotransferase system"/>
    <property type="evidence" value="ECO:0007669"/>
    <property type="project" value="UniProtKB-KW"/>
</dbReference>
<keyword evidence="5" id="KW-0598">Phosphotransferase system</keyword>
<dbReference type="RefSeq" id="WP_156635199.1">
    <property type="nucleotide sequence ID" value="NZ_CACRTL010000013.1"/>
</dbReference>
<accession>A0A6N2Y314</accession>
<dbReference type="PANTHER" id="PTHR45008:SF1">
    <property type="entry name" value="PTS SYSTEM GLUCOSE-SPECIFIC EIIA COMPONENT"/>
    <property type="match status" value="1"/>
</dbReference>
<proteinExistence type="predicted"/>
<evidence type="ECO:0000256" key="2">
    <source>
        <dbReference type="ARBA" id="ARBA00022448"/>
    </source>
</evidence>
<keyword evidence="4" id="KW-0808">Transferase</keyword>
<evidence type="ECO:0000313" key="8">
    <source>
        <dbReference type="EMBL" id="VYT61065.1"/>
    </source>
</evidence>
<evidence type="ECO:0000259" key="7">
    <source>
        <dbReference type="PROSITE" id="PS51093"/>
    </source>
</evidence>
<dbReference type="PANTHER" id="PTHR45008">
    <property type="entry name" value="PTS SYSTEM GLUCOSE-SPECIFIC EIIA COMPONENT"/>
    <property type="match status" value="1"/>
</dbReference>
<organism evidence="8">
    <name type="scientific">Thomasclavelia ramosa</name>
    <dbReference type="NCBI Taxonomy" id="1547"/>
    <lineage>
        <taxon>Bacteria</taxon>
        <taxon>Bacillati</taxon>
        <taxon>Bacillota</taxon>
        <taxon>Erysipelotrichia</taxon>
        <taxon>Erysipelotrichales</taxon>
        <taxon>Coprobacillaceae</taxon>
        <taxon>Thomasclavelia</taxon>
    </lineage>
</organism>
<dbReference type="InterPro" id="IPR001127">
    <property type="entry name" value="PTS_EIIA_1_perm"/>
</dbReference>
<keyword evidence="2" id="KW-0813">Transport</keyword>
<comment type="subcellular location">
    <subcellularLocation>
        <location evidence="1">Cytoplasm</location>
    </subcellularLocation>
</comment>
<dbReference type="InterPro" id="IPR050890">
    <property type="entry name" value="PTS_EIIA_component"/>
</dbReference>
<dbReference type="FunFam" id="2.70.70.10:FF:000001">
    <property type="entry name" value="PTS system glucose-specific IIA component"/>
    <property type="match status" value="1"/>
</dbReference>
<evidence type="ECO:0000256" key="4">
    <source>
        <dbReference type="ARBA" id="ARBA00022679"/>
    </source>
</evidence>
<evidence type="ECO:0000256" key="5">
    <source>
        <dbReference type="ARBA" id="ARBA00022683"/>
    </source>
</evidence>
<keyword evidence="6" id="KW-0418">Kinase</keyword>
<reference evidence="8" key="1">
    <citation type="submission" date="2019-11" db="EMBL/GenBank/DDBJ databases">
        <authorList>
            <person name="Feng L."/>
        </authorList>
    </citation>
    <scope>NUCLEOTIDE SEQUENCE</scope>
    <source>
        <strain evidence="8">CramosumLFYP8</strain>
    </source>
</reference>
<dbReference type="SUPFAM" id="SSF51261">
    <property type="entry name" value="Duplicated hybrid motif"/>
    <property type="match status" value="1"/>
</dbReference>
<gene>
    <name evidence="8" type="primary">ptsG_3</name>
    <name evidence="8" type="ORF">CRLFYP8_01621</name>
</gene>
<dbReference type="GO" id="GO:0016301">
    <property type="term" value="F:kinase activity"/>
    <property type="evidence" value="ECO:0007669"/>
    <property type="project" value="UniProtKB-KW"/>
</dbReference>
<dbReference type="Gene3D" id="2.70.70.10">
    <property type="entry name" value="Glucose Permease (Domain IIA)"/>
    <property type="match status" value="1"/>
</dbReference>
<keyword evidence="3" id="KW-0762">Sugar transport</keyword>
<evidence type="ECO:0000256" key="3">
    <source>
        <dbReference type="ARBA" id="ARBA00022597"/>
    </source>
</evidence>
<evidence type="ECO:0000256" key="6">
    <source>
        <dbReference type="ARBA" id="ARBA00022777"/>
    </source>
</evidence>
<feature type="domain" description="PTS EIIA type-1" evidence="7">
    <location>
        <begin position="27"/>
        <end position="132"/>
    </location>
</feature>
<dbReference type="EMBL" id="CACRTL010000013">
    <property type="protein sequence ID" value="VYT61065.1"/>
    <property type="molecule type" value="Genomic_DNA"/>
</dbReference>
<dbReference type="GO" id="GO:0005737">
    <property type="term" value="C:cytoplasm"/>
    <property type="evidence" value="ECO:0007669"/>
    <property type="project" value="UniProtKB-SubCell"/>
</dbReference>